<dbReference type="SUPFAM" id="SSF53720">
    <property type="entry name" value="ALDH-like"/>
    <property type="match status" value="1"/>
</dbReference>
<reference evidence="7 8" key="1">
    <citation type="submission" date="2019-08" db="EMBL/GenBank/DDBJ databases">
        <title>Bacterial whole genome sequence for Glaciihabitans sp. CHu50b-6-2.</title>
        <authorList>
            <person name="Jin L."/>
        </authorList>
    </citation>
    <scope>NUCLEOTIDE SEQUENCE [LARGE SCALE GENOMIC DNA]</scope>
    <source>
        <strain evidence="7 8">CHu50b-6-2</strain>
    </source>
</reference>
<dbReference type="EMBL" id="VRMG01000009">
    <property type="protein sequence ID" value="TXN29462.1"/>
    <property type="molecule type" value="Genomic_DNA"/>
</dbReference>
<dbReference type="Gene3D" id="3.40.309.10">
    <property type="entry name" value="Aldehyde Dehydrogenase, Chain A, domain 2"/>
    <property type="match status" value="1"/>
</dbReference>
<evidence type="ECO:0000259" key="6">
    <source>
        <dbReference type="Pfam" id="PF00171"/>
    </source>
</evidence>
<dbReference type="PROSITE" id="PS00070">
    <property type="entry name" value="ALDEHYDE_DEHYDR_CYS"/>
    <property type="match status" value="1"/>
</dbReference>
<dbReference type="Proteomes" id="UP000321379">
    <property type="component" value="Unassembled WGS sequence"/>
</dbReference>
<dbReference type="GO" id="GO:0016620">
    <property type="term" value="F:oxidoreductase activity, acting on the aldehyde or oxo group of donors, NAD or NADP as acceptor"/>
    <property type="evidence" value="ECO:0007669"/>
    <property type="project" value="InterPro"/>
</dbReference>
<evidence type="ECO:0000256" key="3">
    <source>
        <dbReference type="ARBA" id="ARBA00023027"/>
    </source>
</evidence>
<keyword evidence="8" id="KW-1185">Reference proteome</keyword>
<evidence type="ECO:0000313" key="8">
    <source>
        <dbReference type="Proteomes" id="UP000321379"/>
    </source>
</evidence>
<dbReference type="Gene3D" id="3.40.605.10">
    <property type="entry name" value="Aldehyde Dehydrogenase, Chain A, domain 1"/>
    <property type="match status" value="1"/>
</dbReference>
<dbReference type="PANTHER" id="PTHR42986">
    <property type="entry name" value="BENZALDEHYDE DEHYDROGENASE YFMT"/>
    <property type="match status" value="1"/>
</dbReference>
<dbReference type="FunFam" id="3.40.605.10:FF:000007">
    <property type="entry name" value="NAD/NADP-dependent betaine aldehyde dehydrogenase"/>
    <property type="match status" value="1"/>
</dbReference>
<dbReference type="PANTHER" id="PTHR42986:SF1">
    <property type="entry name" value="BENZALDEHYDE DEHYDROGENASE YFMT"/>
    <property type="match status" value="1"/>
</dbReference>
<gene>
    <name evidence="7" type="ORF">FVP33_14955</name>
</gene>
<keyword evidence="2 5" id="KW-0560">Oxidoreductase</keyword>
<accession>A0A5C8UM82</accession>
<dbReference type="InterPro" id="IPR015590">
    <property type="entry name" value="Aldehyde_DH_dom"/>
</dbReference>
<evidence type="ECO:0000256" key="5">
    <source>
        <dbReference type="RuleBase" id="RU003345"/>
    </source>
</evidence>
<dbReference type="AlphaFoldDB" id="A0A5C8UM82"/>
<dbReference type="PROSITE" id="PS00687">
    <property type="entry name" value="ALDEHYDE_DEHYDR_GLU"/>
    <property type="match status" value="1"/>
</dbReference>
<keyword evidence="3" id="KW-0520">NAD</keyword>
<feature type="active site" evidence="4">
    <location>
        <position position="253"/>
    </location>
</feature>
<feature type="domain" description="Aldehyde dehydrogenase" evidence="6">
    <location>
        <begin position="14"/>
        <end position="474"/>
    </location>
</feature>
<proteinExistence type="inferred from homology"/>
<comment type="similarity">
    <text evidence="1 5">Belongs to the aldehyde dehydrogenase family.</text>
</comment>
<dbReference type="InterPro" id="IPR016162">
    <property type="entry name" value="Ald_DH_N"/>
</dbReference>
<evidence type="ECO:0000256" key="1">
    <source>
        <dbReference type="ARBA" id="ARBA00009986"/>
    </source>
</evidence>
<evidence type="ECO:0000256" key="2">
    <source>
        <dbReference type="ARBA" id="ARBA00023002"/>
    </source>
</evidence>
<evidence type="ECO:0000313" key="7">
    <source>
        <dbReference type="EMBL" id="TXN29462.1"/>
    </source>
</evidence>
<dbReference type="RefSeq" id="WP_147784478.1">
    <property type="nucleotide sequence ID" value="NZ_VRMG01000009.1"/>
</dbReference>
<dbReference type="Pfam" id="PF00171">
    <property type="entry name" value="Aldedh"/>
    <property type="match status" value="1"/>
</dbReference>
<organism evidence="7 8">
    <name type="scientific">Lacisediminihabitans profunda</name>
    <dbReference type="NCBI Taxonomy" id="2594790"/>
    <lineage>
        <taxon>Bacteria</taxon>
        <taxon>Bacillati</taxon>
        <taxon>Actinomycetota</taxon>
        <taxon>Actinomycetes</taxon>
        <taxon>Micrococcales</taxon>
        <taxon>Microbacteriaceae</taxon>
        <taxon>Lacisediminihabitans</taxon>
    </lineage>
</organism>
<protein>
    <submittedName>
        <fullName evidence="7">Aldehyde dehydrogenase family protein</fullName>
    </submittedName>
</protein>
<evidence type="ECO:0000256" key="4">
    <source>
        <dbReference type="PROSITE-ProRule" id="PRU10007"/>
    </source>
</evidence>
<dbReference type="InterPro" id="IPR016163">
    <property type="entry name" value="Ald_DH_C"/>
</dbReference>
<dbReference type="InterPro" id="IPR029510">
    <property type="entry name" value="Ald_DH_CS_GLU"/>
</dbReference>
<name>A0A5C8UM82_9MICO</name>
<dbReference type="InterPro" id="IPR016160">
    <property type="entry name" value="Ald_DH_CS_CYS"/>
</dbReference>
<dbReference type="InterPro" id="IPR016161">
    <property type="entry name" value="Ald_DH/histidinol_DH"/>
</dbReference>
<sequence length="488" mass="51111">MTASLKLLVDGQYVDASNGRTFQKLSPVTGDVIADVAAASLVDVENAIRAASDAFDRWSGTPFTERRRVLLTAADYLESRVGEITDEMASETGSTARWAGMNTAEACATLREAAGLTSTSTGELLPSHDPASSNLSVRVPAGVVLAIVPWNAPLVLAARSVAIALAVGNTVVLRPSEESPNAAGHLLADALMHAGIPSGVINVLTSAPGEGREVIRAAIAHPHVRRVVFIGSTLVGRQLAEVAGNHLTPTVMELGGKNPTIVLDDADLDVAADQLVFSSFANSGQVCMATDRIIASGRIYDELVHRLVARSNGLVVGDPRKTITDLGPLINERAASQFRHLVRDAESTGAVRLTGSGDTDGLYATPVMLAGLSKTAQLFYEEAFSPIVSVQRAIDENDAIRQANDTEFGLIASVLSGDAGHAWNVANRIRAGAVHVNGPSVGDEPHVPFGGVGMSGFGRLGGIDSIRTFTEQRTLYLHGVSLAVPILK</sequence>
<comment type="caution">
    <text evidence="7">The sequence shown here is derived from an EMBL/GenBank/DDBJ whole genome shotgun (WGS) entry which is preliminary data.</text>
</comment>